<name>A0ABM6RRC2_9FIRM</name>
<dbReference type="InterPro" id="IPR052703">
    <property type="entry name" value="Aromatic_CoA_ox/epox"/>
</dbReference>
<sequence>MESQDVPHWIALLQPIADDEWIIAHRGSEWLGLAPDLEEDLAFSSINQDKMGHAQYYYALLEELGEKTPEDMVYGRSKEQWRHAVVLETAHGDWARLVALRYFYEVFDALRLERLSTASWQPLQDGVRKIRREEAYHLQHFTTWFEMLATGTEESRHRLREAIADLWPLLGGLFLWGPSEHFLTAIGLDSLRGSELQRSWETHVAEKMRSMDLPWPGALSSPVLDGRLGEHSPDMHDLLQVMTEVRRSEPAAHW</sequence>
<keyword evidence="2" id="KW-1185">Reference proteome</keyword>
<dbReference type="InterPro" id="IPR007814">
    <property type="entry name" value="PaaA_PaaC"/>
</dbReference>
<proteinExistence type="predicted"/>
<dbReference type="PANTHER" id="PTHR30458:SF0">
    <property type="entry name" value="1,2-PHENYLACETYL-COA EPOXIDASE, SUBUNIT C"/>
    <property type="match status" value="1"/>
</dbReference>
<dbReference type="NCBIfam" id="TIGR02158">
    <property type="entry name" value="PA_CoA_Oxy3"/>
    <property type="match status" value="1"/>
</dbReference>
<protein>
    <submittedName>
        <fullName evidence="1">Phenylacetate-CoA oxygenase subunit PaaI</fullName>
    </submittedName>
</protein>
<reference evidence="1 2" key="1">
    <citation type="journal article" date="2019" name="Sci. Rep.">
        <title>Sulfobacillus thermotolerans: new insights into resistance and metabolic capacities of acidophilic chemolithotrophs.</title>
        <authorList>
            <person name="Panyushkina A.E."/>
            <person name="Babenko V.V."/>
            <person name="Nikitina A.S."/>
            <person name="Selezneva O.V."/>
            <person name="Tsaplina I.A."/>
            <person name="Letarova M.A."/>
            <person name="Kostryukova E.S."/>
            <person name="Letarov A.V."/>
        </authorList>
    </citation>
    <scope>NUCLEOTIDE SEQUENCE [LARGE SCALE GENOMIC DNA]</scope>
    <source>
        <strain evidence="1 2">Kr1</strain>
    </source>
</reference>
<dbReference type="Gene3D" id="1.20.1260.10">
    <property type="match status" value="1"/>
</dbReference>
<dbReference type="PANTHER" id="PTHR30458">
    <property type="entry name" value="PHENYLACETIC ACID DEGRADATION PROTEIN PAA"/>
    <property type="match status" value="1"/>
</dbReference>
<dbReference type="Proteomes" id="UP000325292">
    <property type="component" value="Chromosome"/>
</dbReference>
<dbReference type="InterPro" id="IPR011882">
    <property type="entry name" value="PaaC"/>
</dbReference>
<evidence type="ECO:0000313" key="1">
    <source>
        <dbReference type="EMBL" id="AUW93825.1"/>
    </source>
</evidence>
<dbReference type="InterPro" id="IPR012347">
    <property type="entry name" value="Ferritin-like"/>
</dbReference>
<dbReference type="SUPFAM" id="SSF47240">
    <property type="entry name" value="Ferritin-like"/>
    <property type="match status" value="1"/>
</dbReference>
<evidence type="ECO:0000313" key="2">
    <source>
        <dbReference type="Proteomes" id="UP000325292"/>
    </source>
</evidence>
<gene>
    <name evidence="1" type="ORF">BXT84_07620</name>
</gene>
<organism evidence="1 2">
    <name type="scientific">Sulfobacillus thermotolerans</name>
    <dbReference type="NCBI Taxonomy" id="338644"/>
    <lineage>
        <taxon>Bacteria</taxon>
        <taxon>Bacillati</taxon>
        <taxon>Bacillota</taxon>
        <taxon>Clostridia</taxon>
        <taxon>Eubacteriales</taxon>
        <taxon>Clostridiales Family XVII. Incertae Sedis</taxon>
        <taxon>Sulfobacillus</taxon>
    </lineage>
</organism>
<accession>A0ABM6RRC2</accession>
<dbReference type="InterPro" id="IPR009078">
    <property type="entry name" value="Ferritin-like_SF"/>
</dbReference>
<dbReference type="Pfam" id="PF05138">
    <property type="entry name" value="PaaA_PaaC"/>
    <property type="match status" value="1"/>
</dbReference>
<dbReference type="EMBL" id="CP019454">
    <property type="protein sequence ID" value="AUW93825.1"/>
    <property type="molecule type" value="Genomic_DNA"/>
</dbReference>